<name>A0AAD4LD87_9AGAM</name>
<gene>
    <name evidence="1" type="ORF">EDB92DRAFT_1799822</name>
</gene>
<organism evidence="1 2">
    <name type="scientific">Lactarius akahatsu</name>
    <dbReference type="NCBI Taxonomy" id="416441"/>
    <lineage>
        <taxon>Eukaryota</taxon>
        <taxon>Fungi</taxon>
        <taxon>Dikarya</taxon>
        <taxon>Basidiomycota</taxon>
        <taxon>Agaricomycotina</taxon>
        <taxon>Agaricomycetes</taxon>
        <taxon>Russulales</taxon>
        <taxon>Russulaceae</taxon>
        <taxon>Lactarius</taxon>
    </lineage>
</organism>
<dbReference type="PANTHER" id="PTHR17985:SF8">
    <property type="entry name" value="TRANSPORT AND GOLGI ORGANIZATION PROTEIN 2 HOMOLOG"/>
    <property type="match status" value="1"/>
</dbReference>
<dbReference type="InterPro" id="IPR008551">
    <property type="entry name" value="TANGO2"/>
</dbReference>
<dbReference type="Pfam" id="PF05742">
    <property type="entry name" value="TANGO2"/>
    <property type="match status" value="1"/>
</dbReference>
<dbReference type="AlphaFoldDB" id="A0AAD4LD87"/>
<reference evidence="1" key="1">
    <citation type="submission" date="2022-01" db="EMBL/GenBank/DDBJ databases">
        <title>Comparative genomics reveals a dynamic genome evolution in the ectomycorrhizal milk-cap (Lactarius) mushrooms.</title>
        <authorList>
            <consortium name="DOE Joint Genome Institute"/>
            <person name="Lebreton A."/>
            <person name="Tang N."/>
            <person name="Kuo A."/>
            <person name="LaButti K."/>
            <person name="Drula E."/>
            <person name="Barry K."/>
            <person name="Clum A."/>
            <person name="Lipzen A."/>
            <person name="Mousain D."/>
            <person name="Ng V."/>
            <person name="Wang R."/>
            <person name="Wang X."/>
            <person name="Dai Y."/>
            <person name="Henrissat B."/>
            <person name="Grigoriev I.V."/>
            <person name="Guerin-Laguette A."/>
            <person name="Yu F."/>
            <person name="Martin F.M."/>
        </authorList>
    </citation>
    <scope>NUCLEOTIDE SEQUENCE</scope>
    <source>
        <strain evidence="1">QP</strain>
    </source>
</reference>
<evidence type="ECO:0000313" key="2">
    <source>
        <dbReference type="Proteomes" id="UP001201163"/>
    </source>
</evidence>
<keyword evidence="2" id="KW-1185">Reference proteome</keyword>
<dbReference type="GO" id="GO:0009306">
    <property type="term" value="P:protein secretion"/>
    <property type="evidence" value="ECO:0007669"/>
    <property type="project" value="TreeGrafter"/>
</dbReference>
<dbReference type="GO" id="GO:0007030">
    <property type="term" value="P:Golgi organization"/>
    <property type="evidence" value="ECO:0007669"/>
    <property type="project" value="TreeGrafter"/>
</dbReference>
<accession>A0AAD4LD87</accession>
<dbReference type="Proteomes" id="UP001201163">
    <property type="component" value="Unassembled WGS sequence"/>
</dbReference>
<dbReference type="GO" id="GO:0005794">
    <property type="term" value="C:Golgi apparatus"/>
    <property type="evidence" value="ECO:0007669"/>
    <property type="project" value="TreeGrafter"/>
</dbReference>
<sequence>MCVAFWSLTHPEYALILCANRDEFLGRPTLPAHFHSFEALGTGSVLSGRDMLAGGTWLGINRTTGRIALITNITEPPATYASSRGTLVSSFLGDPSGDLACDAAALTRQTTRHAGFNLLLLEPLASSSASASTLAYDARLVSNDGGGGPIHARAPTDAERACGGMSNGVDGHGGDLWPKVVQGKEELGNVLDELSRAPGMDEPDEDERLAGRLIELLTCVTHLPIPPPRERAELKNTIIVPVFDAGATKLDAPHAYYGTRLAQVVLVRRNGHVRYIERDVWLPDTTGAPVRAGATDMRAFSFRLGSGS</sequence>
<dbReference type="PANTHER" id="PTHR17985">
    <property type="entry name" value="SER/THR-RICH PROTEIN T10 IN DGCR REGION"/>
    <property type="match status" value="1"/>
</dbReference>
<proteinExistence type="predicted"/>
<evidence type="ECO:0000313" key="1">
    <source>
        <dbReference type="EMBL" id="KAH8989112.1"/>
    </source>
</evidence>
<dbReference type="EMBL" id="JAKELL010000039">
    <property type="protein sequence ID" value="KAH8989112.1"/>
    <property type="molecule type" value="Genomic_DNA"/>
</dbReference>
<comment type="caution">
    <text evidence="1">The sequence shown here is derived from an EMBL/GenBank/DDBJ whole genome shotgun (WGS) entry which is preliminary data.</text>
</comment>
<protein>
    <submittedName>
        <fullName evidence="1">NRDE protein-domain-containing protein</fullName>
    </submittedName>
</protein>